<keyword evidence="4" id="KW-1015">Disulfide bond</keyword>
<name>A0A182W3W8_9DIPT</name>
<keyword evidence="2" id="KW-0732">Signal</keyword>
<evidence type="ECO:0000259" key="7">
    <source>
        <dbReference type="PROSITE" id="PS50940"/>
    </source>
</evidence>
<dbReference type="EnsemblMetazoa" id="AMIN005029-RA">
    <property type="protein sequence ID" value="AMIN005029-PA"/>
    <property type="gene ID" value="AMIN005029"/>
</dbReference>
<feature type="compositionally biased region" description="Low complexity" evidence="6">
    <location>
        <begin position="98"/>
        <end position="111"/>
    </location>
</feature>
<protein>
    <recommendedName>
        <fullName evidence="7">Chitin-binding type-2 domain-containing protein</fullName>
    </recommendedName>
</protein>
<keyword evidence="3" id="KW-0677">Repeat</keyword>
<dbReference type="AlphaFoldDB" id="A0A182W3W8"/>
<feature type="domain" description="Chitin-binding type-2" evidence="7">
    <location>
        <begin position="424"/>
        <end position="481"/>
    </location>
</feature>
<dbReference type="GO" id="GO:0005576">
    <property type="term" value="C:extracellular region"/>
    <property type="evidence" value="ECO:0007669"/>
    <property type="project" value="InterPro"/>
</dbReference>
<feature type="domain" description="Chitin-binding type-2" evidence="7">
    <location>
        <begin position="558"/>
        <end position="615"/>
    </location>
</feature>
<evidence type="ECO:0000256" key="5">
    <source>
        <dbReference type="ARBA" id="ARBA00023180"/>
    </source>
</evidence>
<dbReference type="InterPro" id="IPR002557">
    <property type="entry name" value="Chitin-bd_dom"/>
</dbReference>
<keyword evidence="9" id="KW-1185">Reference proteome</keyword>
<dbReference type="VEuPathDB" id="VectorBase:AMIN005029"/>
<feature type="compositionally biased region" description="Pro residues" evidence="6">
    <location>
        <begin position="618"/>
        <end position="636"/>
    </location>
</feature>
<dbReference type="GO" id="GO:0008061">
    <property type="term" value="F:chitin binding"/>
    <property type="evidence" value="ECO:0007669"/>
    <property type="project" value="UniProtKB-KW"/>
</dbReference>
<accession>A0A182W3W8</accession>
<dbReference type="SMART" id="SM00494">
    <property type="entry name" value="ChtBD2"/>
    <property type="match status" value="8"/>
</dbReference>
<feature type="domain" description="Chitin-binding type-2" evidence="7">
    <location>
        <begin position="493"/>
        <end position="550"/>
    </location>
</feature>
<dbReference type="SUPFAM" id="SSF57625">
    <property type="entry name" value="Invertebrate chitin-binding proteins"/>
    <property type="match status" value="8"/>
</dbReference>
<keyword evidence="1" id="KW-0147">Chitin-binding</keyword>
<feature type="domain" description="Chitin-binding type-2" evidence="7">
    <location>
        <begin position="641"/>
        <end position="698"/>
    </location>
</feature>
<dbReference type="InterPro" id="IPR036508">
    <property type="entry name" value="Chitin-bd_dom_sf"/>
</dbReference>
<feature type="compositionally biased region" description="Polar residues" evidence="6">
    <location>
        <begin position="66"/>
        <end position="83"/>
    </location>
</feature>
<evidence type="ECO:0000256" key="6">
    <source>
        <dbReference type="SAM" id="MobiDB-lite"/>
    </source>
</evidence>
<feature type="domain" description="Chitin-binding type-2" evidence="7">
    <location>
        <begin position="1"/>
        <end position="52"/>
    </location>
</feature>
<reference evidence="9" key="1">
    <citation type="submission" date="2013-03" db="EMBL/GenBank/DDBJ databases">
        <title>The Genome Sequence of Anopheles minimus MINIMUS1.</title>
        <authorList>
            <consortium name="The Broad Institute Genomics Platform"/>
            <person name="Neafsey D.E."/>
            <person name="Walton C."/>
            <person name="Walker B."/>
            <person name="Young S.K."/>
            <person name="Zeng Q."/>
            <person name="Gargeya S."/>
            <person name="Fitzgerald M."/>
            <person name="Haas B."/>
            <person name="Abouelleil A."/>
            <person name="Allen A.W."/>
            <person name="Alvarado L."/>
            <person name="Arachchi H.M."/>
            <person name="Berlin A.M."/>
            <person name="Chapman S.B."/>
            <person name="Gainer-Dewar J."/>
            <person name="Goldberg J."/>
            <person name="Griggs A."/>
            <person name="Gujja S."/>
            <person name="Hansen M."/>
            <person name="Howarth C."/>
            <person name="Imamovic A."/>
            <person name="Ireland A."/>
            <person name="Larimer J."/>
            <person name="McCowan C."/>
            <person name="Murphy C."/>
            <person name="Pearson M."/>
            <person name="Poon T.W."/>
            <person name="Priest M."/>
            <person name="Roberts A."/>
            <person name="Saif S."/>
            <person name="Shea T."/>
            <person name="Sisk P."/>
            <person name="Sykes S."/>
            <person name="Wortman J."/>
            <person name="Nusbaum C."/>
            <person name="Birren B."/>
        </authorList>
    </citation>
    <scope>NUCLEOTIDE SEQUENCE [LARGE SCALE GENOMIC DNA]</scope>
    <source>
        <strain evidence="9">MINIMUS1</strain>
    </source>
</reference>
<sequence>MPNGQKLPITDDCSSYIVCEYNVQKIQHCSFGTLFDPYSMVCNWASFVKCGQTPSLPPIGVAPPSTSLSIPTAPTPIRTTSFKPPTSPSIPTAPTPPRTTSSKPPAGFPSVPTAPTPPPTKSTTTTKKPYQPPYIPTAPTAPPTSPPTADITSITTIQQTTAPRPVITTSSPFYPPKNPYPFCTPEEFNFIAHPSACESYYICAYGKLILHSCGHGVYWNTATNQCDFPENTDCTNLPNPAAPETSTPSAETTTISSTPALVTTIFGCLLLVGSIQAYNEICIGVPNLTYVRSPQACYLYYACIDGQAYGYTCPEDLWFSMELQRCVPQDEADCDIEPPPELPEAPPRPPSPECENVPDFTYLPSSASCQFYYQCIDNFAYRLSCPRGYWFSIELGRCGNRFEVECDIEEPTPVPTAPPGPSEPNLCFGRPNFSYVQSPQFCQLFYYCLNGTPFPMICRNGFFFDEDMQDCIPEEEAQCSNPGLPGSTPGPTPGICNDVDDGEMVINPQFCNQYYVCVEGTAYPTLCPDGTWFDEEQQSCGNPIDVFCPNGPPTTPTPNVCIGIEDGEYVPSPQRCEAYYVCSGGIGYILYCSPGLWFDQTTRECISPADAICNVPTPPTPPPTPTIPPTVPPTGPPEAGNQQCNGLPNGTYVPSLDDCSRFYICFNEGAYPSNCLGGLFFNPETMLCDLPENVLCNAPLPKSAV</sequence>
<dbReference type="Gene3D" id="2.170.140.10">
    <property type="entry name" value="Chitin binding domain"/>
    <property type="match status" value="8"/>
</dbReference>
<dbReference type="Pfam" id="PF01607">
    <property type="entry name" value="CBM_14"/>
    <property type="match status" value="8"/>
</dbReference>
<reference evidence="8" key="2">
    <citation type="submission" date="2020-05" db="UniProtKB">
        <authorList>
            <consortium name="EnsemblMetazoa"/>
        </authorList>
    </citation>
    <scope>IDENTIFICATION</scope>
    <source>
        <strain evidence="8">MINIMUS1</strain>
    </source>
</reference>
<dbReference type="Proteomes" id="UP000075920">
    <property type="component" value="Unassembled WGS sequence"/>
</dbReference>
<feature type="domain" description="Chitin-binding type-2" evidence="7">
    <location>
        <begin position="351"/>
        <end position="408"/>
    </location>
</feature>
<feature type="region of interest" description="Disordered" evidence="6">
    <location>
        <begin position="66"/>
        <end position="133"/>
    </location>
</feature>
<evidence type="ECO:0000256" key="1">
    <source>
        <dbReference type="ARBA" id="ARBA00022669"/>
    </source>
</evidence>
<evidence type="ECO:0000313" key="9">
    <source>
        <dbReference type="Proteomes" id="UP000075920"/>
    </source>
</evidence>
<keyword evidence="5" id="KW-0325">Glycoprotein</keyword>
<evidence type="ECO:0000256" key="3">
    <source>
        <dbReference type="ARBA" id="ARBA00022737"/>
    </source>
</evidence>
<dbReference type="PANTHER" id="PTHR23301">
    <property type="entry name" value="CHITIN BINDING PERITROPHIN-A"/>
    <property type="match status" value="1"/>
</dbReference>
<feature type="domain" description="Chitin-binding type-2" evidence="7">
    <location>
        <begin position="180"/>
        <end position="236"/>
    </location>
</feature>
<organism evidence="8 9">
    <name type="scientific">Anopheles minimus</name>
    <dbReference type="NCBI Taxonomy" id="112268"/>
    <lineage>
        <taxon>Eukaryota</taxon>
        <taxon>Metazoa</taxon>
        <taxon>Ecdysozoa</taxon>
        <taxon>Arthropoda</taxon>
        <taxon>Hexapoda</taxon>
        <taxon>Insecta</taxon>
        <taxon>Pterygota</taxon>
        <taxon>Neoptera</taxon>
        <taxon>Endopterygota</taxon>
        <taxon>Diptera</taxon>
        <taxon>Nematocera</taxon>
        <taxon>Culicoidea</taxon>
        <taxon>Culicidae</taxon>
        <taxon>Anophelinae</taxon>
        <taxon>Anopheles</taxon>
    </lineage>
</organism>
<evidence type="ECO:0000313" key="8">
    <source>
        <dbReference type="EnsemblMetazoa" id="AMIN005029-PA"/>
    </source>
</evidence>
<proteinExistence type="predicted"/>
<evidence type="ECO:0000256" key="2">
    <source>
        <dbReference type="ARBA" id="ARBA00022729"/>
    </source>
</evidence>
<evidence type="ECO:0000256" key="4">
    <source>
        <dbReference type="ARBA" id="ARBA00023157"/>
    </source>
</evidence>
<feature type="compositionally biased region" description="Pro residues" evidence="6">
    <location>
        <begin position="85"/>
        <end position="97"/>
    </location>
</feature>
<feature type="domain" description="Chitin-binding type-2" evidence="7">
    <location>
        <begin position="279"/>
        <end position="336"/>
    </location>
</feature>
<dbReference type="PANTHER" id="PTHR23301:SF0">
    <property type="entry name" value="CHITIN-BINDING TYPE-2 DOMAIN-CONTAINING PROTEIN-RELATED"/>
    <property type="match status" value="1"/>
</dbReference>
<dbReference type="PROSITE" id="PS50940">
    <property type="entry name" value="CHIT_BIND_II"/>
    <property type="match status" value="8"/>
</dbReference>
<dbReference type="InterPro" id="IPR051940">
    <property type="entry name" value="Chitin_bind-dev_reg"/>
</dbReference>
<feature type="region of interest" description="Disordered" evidence="6">
    <location>
        <begin position="618"/>
        <end position="638"/>
    </location>
</feature>